<dbReference type="EMBL" id="CAVLGL010000089">
    <property type="protein sequence ID" value="CAK1593653.1"/>
    <property type="molecule type" value="Genomic_DNA"/>
</dbReference>
<dbReference type="PROSITE" id="PS51257">
    <property type="entry name" value="PROKAR_LIPOPROTEIN"/>
    <property type="match status" value="1"/>
</dbReference>
<keyword evidence="7" id="KW-1015">Disulfide bond</keyword>
<evidence type="ECO:0000256" key="9">
    <source>
        <dbReference type="ARBA" id="ARBA00055534"/>
    </source>
</evidence>
<evidence type="ECO:0000256" key="2">
    <source>
        <dbReference type="ARBA" id="ARBA00007664"/>
    </source>
</evidence>
<dbReference type="InterPro" id="IPR050430">
    <property type="entry name" value="Peptidase_S1"/>
</dbReference>
<accession>A0AAV1LEC8</accession>
<evidence type="ECO:0000256" key="7">
    <source>
        <dbReference type="ARBA" id="ARBA00023157"/>
    </source>
</evidence>
<dbReference type="InterPro" id="IPR009003">
    <property type="entry name" value="Peptidase_S1_PA"/>
</dbReference>
<protein>
    <recommendedName>
        <fullName evidence="12">Peptidase S1 domain-containing protein</fullName>
    </recommendedName>
</protein>
<evidence type="ECO:0000313" key="14">
    <source>
        <dbReference type="Proteomes" id="UP001314205"/>
    </source>
</evidence>
<dbReference type="FunFam" id="2.40.10.10:FF:000068">
    <property type="entry name" value="transmembrane protease serine 2"/>
    <property type="match status" value="1"/>
</dbReference>
<evidence type="ECO:0000256" key="3">
    <source>
        <dbReference type="ARBA" id="ARBA00022656"/>
    </source>
</evidence>
<comment type="similarity">
    <text evidence="2">Belongs to the peptidase S1 family.</text>
</comment>
<comment type="subcellular location">
    <subcellularLocation>
        <location evidence="1">Secreted</location>
        <location evidence="1">Extracellular space</location>
    </subcellularLocation>
</comment>
<keyword evidence="6" id="KW-0720">Serine protease</keyword>
<evidence type="ECO:0000256" key="6">
    <source>
        <dbReference type="ARBA" id="ARBA00022825"/>
    </source>
</evidence>
<dbReference type="InterPro" id="IPR001314">
    <property type="entry name" value="Peptidase_S1A"/>
</dbReference>
<dbReference type="PRINTS" id="PR00722">
    <property type="entry name" value="CHYMOTRYPSIN"/>
</dbReference>
<comment type="function">
    <text evidence="9">Fibrinolytic activity; shows preferential cleavage of Arg-Gly bonds in all three fibrinogen chains. Contact with the caterpillars causes severe bleeding, due the anticoagulant effect of the protein.</text>
</comment>
<dbReference type="GO" id="GO:0090729">
    <property type="term" value="F:toxin activity"/>
    <property type="evidence" value="ECO:0007669"/>
    <property type="project" value="UniProtKB-KW"/>
</dbReference>
<keyword evidence="3" id="KW-0800">Toxin</keyword>
<evidence type="ECO:0000256" key="4">
    <source>
        <dbReference type="ARBA" id="ARBA00022670"/>
    </source>
</evidence>
<evidence type="ECO:0000313" key="13">
    <source>
        <dbReference type="EMBL" id="CAK1593653.1"/>
    </source>
</evidence>
<comment type="caution">
    <text evidence="13">The sequence shown here is derived from an EMBL/GenBank/DDBJ whole genome shotgun (WGS) entry which is preliminary data.</text>
</comment>
<dbReference type="CDD" id="cd00190">
    <property type="entry name" value="Tryp_SPc"/>
    <property type="match status" value="1"/>
</dbReference>
<dbReference type="PANTHER" id="PTHR24276:SF91">
    <property type="entry name" value="AT26814P-RELATED"/>
    <property type="match status" value="1"/>
</dbReference>
<evidence type="ECO:0000256" key="1">
    <source>
        <dbReference type="ARBA" id="ARBA00004239"/>
    </source>
</evidence>
<keyword evidence="10" id="KW-1205">Fibrinolytic toxin</keyword>
<dbReference type="Gene3D" id="2.40.10.10">
    <property type="entry name" value="Trypsin-like serine proteases"/>
    <property type="match status" value="1"/>
</dbReference>
<dbReference type="PANTHER" id="PTHR24276">
    <property type="entry name" value="POLYSERASE-RELATED"/>
    <property type="match status" value="1"/>
</dbReference>
<dbReference type="PROSITE" id="PS50240">
    <property type="entry name" value="TRYPSIN_DOM"/>
    <property type="match status" value="1"/>
</dbReference>
<keyword evidence="8" id="KW-1199">Hemostasis impairing toxin</keyword>
<feature type="domain" description="Peptidase S1" evidence="12">
    <location>
        <begin position="23"/>
        <end position="259"/>
    </location>
</feature>
<keyword evidence="11" id="KW-0732">Signal</keyword>
<dbReference type="GO" id="GO:0006508">
    <property type="term" value="P:proteolysis"/>
    <property type="evidence" value="ECO:0007669"/>
    <property type="project" value="UniProtKB-KW"/>
</dbReference>
<dbReference type="GO" id="GO:0005576">
    <property type="term" value="C:extracellular region"/>
    <property type="evidence" value="ECO:0007669"/>
    <property type="project" value="UniProtKB-SubCell"/>
</dbReference>
<organism evidence="13 14">
    <name type="scientific">Parnassius mnemosyne</name>
    <name type="common">clouded apollo</name>
    <dbReference type="NCBI Taxonomy" id="213953"/>
    <lineage>
        <taxon>Eukaryota</taxon>
        <taxon>Metazoa</taxon>
        <taxon>Ecdysozoa</taxon>
        <taxon>Arthropoda</taxon>
        <taxon>Hexapoda</taxon>
        <taxon>Insecta</taxon>
        <taxon>Pterygota</taxon>
        <taxon>Neoptera</taxon>
        <taxon>Endopterygota</taxon>
        <taxon>Lepidoptera</taxon>
        <taxon>Glossata</taxon>
        <taxon>Ditrysia</taxon>
        <taxon>Papilionoidea</taxon>
        <taxon>Papilionidae</taxon>
        <taxon>Parnassiinae</taxon>
        <taxon>Parnassini</taxon>
        <taxon>Parnassius</taxon>
        <taxon>Driopa</taxon>
    </lineage>
</organism>
<dbReference type="InterPro" id="IPR043504">
    <property type="entry name" value="Peptidase_S1_PA_chymotrypsin"/>
</dbReference>
<feature type="signal peptide" evidence="11">
    <location>
        <begin position="1"/>
        <end position="17"/>
    </location>
</feature>
<reference evidence="13 14" key="1">
    <citation type="submission" date="2023-11" db="EMBL/GenBank/DDBJ databases">
        <authorList>
            <person name="Hedman E."/>
            <person name="Englund M."/>
            <person name="Stromberg M."/>
            <person name="Nyberg Akerstrom W."/>
            <person name="Nylinder S."/>
            <person name="Jareborg N."/>
            <person name="Kallberg Y."/>
            <person name="Kronander E."/>
        </authorList>
    </citation>
    <scope>NUCLEOTIDE SEQUENCE [LARGE SCALE GENOMIC DNA]</scope>
</reference>
<dbReference type="Proteomes" id="UP001314205">
    <property type="component" value="Unassembled WGS sequence"/>
</dbReference>
<gene>
    <name evidence="13" type="ORF">PARMNEM_LOCUS13406</name>
</gene>
<keyword evidence="5" id="KW-0378">Hydrolase</keyword>
<dbReference type="Pfam" id="PF00089">
    <property type="entry name" value="Trypsin"/>
    <property type="match status" value="1"/>
</dbReference>
<keyword evidence="14" id="KW-1185">Reference proteome</keyword>
<name>A0AAV1LEC8_9NEOP</name>
<evidence type="ECO:0000256" key="11">
    <source>
        <dbReference type="SAM" id="SignalP"/>
    </source>
</evidence>
<sequence>MARLAWALLLLAAACSASEDSRIVNGKPVSIEKYPSMVQIERWILFAVWTQRCAGSILTRNHVLTAAQCFAEPLARPQTRRIRAGSTFRNTGGIISNVAQIYNHPSFGENGFDSDISVILLETPLDYSDKIAQASIIAQDTVIPDNLAVTHAGWGRTSFFGSRSEQLTEVDVLTVNNELCAKRYLNWPRPQVVTSNMICAGLLDVSADGTCFGDAGGPLYYDNIVIGIASWGKTCANGTYPDVSTSVASYTNWIVETVG</sequence>
<keyword evidence="4" id="KW-0645">Protease</keyword>
<evidence type="ECO:0000259" key="12">
    <source>
        <dbReference type="PROSITE" id="PS50240"/>
    </source>
</evidence>
<evidence type="ECO:0000256" key="10">
    <source>
        <dbReference type="ARBA" id="ARBA00084094"/>
    </source>
</evidence>
<dbReference type="GO" id="GO:0004252">
    <property type="term" value="F:serine-type endopeptidase activity"/>
    <property type="evidence" value="ECO:0007669"/>
    <property type="project" value="InterPro"/>
</dbReference>
<evidence type="ECO:0000256" key="5">
    <source>
        <dbReference type="ARBA" id="ARBA00022801"/>
    </source>
</evidence>
<proteinExistence type="inferred from homology"/>
<dbReference type="InterPro" id="IPR001254">
    <property type="entry name" value="Trypsin_dom"/>
</dbReference>
<dbReference type="AlphaFoldDB" id="A0AAV1LEC8"/>
<feature type="chain" id="PRO_5043628783" description="Peptidase S1 domain-containing protein" evidence="11">
    <location>
        <begin position="18"/>
        <end position="259"/>
    </location>
</feature>
<evidence type="ECO:0000256" key="8">
    <source>
        <dbReference type="ARBA" id="ARBA00023240"/>
    </source>
</evidence>
<dbReference type="SMART" id="SM00020">
    <property type="entry name" value="Tryp_SPc"/>
    <property type="match status" value="1"/>
</dbReference>
<dbReference type="SUPFAM" id="SSF50494">
    <property type="entry name" value="Trypsin-like serine proteases"/>
    <property type="match status" value="1"/>
</dbReference>